<feature type="domain" description="DUF3828" evidence="2">
    <location>
        <begin position="21"/>
        <end position="138"/>
    </location>
</feature>
<reference evidence="3 4" key="1">
    <citation type="submission" date="2018-02" db="EMBL/GenBank/DDBJ databases">
        <title>Lelliotia aquatilis sp. nov., isolated from drinking water.</title>
        <authorList>
            <person name="Kaempfer P."/>
            <person name="Glaeser S."/>
            <person name="Exner M."/>
            <person name="Doijad S."/>
            <person name="Chakraborty T."/>
        </authorList>
    </citation>
    <scope>NUCLEOTIDE SEQUENCE [LARGE SCALE GENOMIC DNA]</scope>
    <source>
        <strain evidence="3 4">6331-17</strain>
    </source>
</reference>
<feature type="chain" id="PRO_5046797582" description="DUF3828 domain-containing protein" evidence="1">
    <location>
        <begin position="17"/>
        <end position="142"/>
    </location>
</feature>
<dbReference type="Proteomes" id="UP000237025">
    <property type="component" value="Unassembled WGS sequence"/>
</dbReference>
<dbReference type="EMBL" id="PQVW01000001">
    <property type="protein sequence ID" value="POZ33731.1"/>
    <property type="molecule type" value="Genomic_DNA"/>
</dbReference>
<gene>
    <name evidence="3" type="ORF">C3712_01085</name>
</gene>
<accession>A0ABX5A690</accession>
<evidence type="ECO:0000256" key="1">
    <source>
        <dbReference type="SAM" id="SignalP"/>
    </source>
</evidence>
<organism evidence="3 4">
    <name type="scientific">Lelliottia aquatilis</name>
    <dbReference type="NCBI Taxonomy" id="2080838"/>
    <lineage>
        <taxon>Bacteria</taxon>
        <taxon>Pseudomonadati</taxon>
        <taxon>Pseudomonadota</taxon>
        <taxon>Gammaproteobacteria</taxon>
        <taxon>Enterobacterales</taxon>
        <taxon>Enterobacteriaceae</taxon>
        <taxon>Lelliottia</taxon>
    </lineage>
</organism>
<protein>
    <recommendedName>
        <fullName evidence="2">DUF3828 domain-containing protein</fullName>
    </recommendedName>
</protein>
<evidence type="ECO:0000313" key="3">
    <source>
        <dbReference type="EMBL" id="POZ33731.1"/>
    </source>
</evidence>
<dbReference type="InterPro" id="IPR024289">
    <property type="entry name" value="DUF3828"/>
</dbReference>
<comment type="caution">
    <text evidence="3">The sequence shown here is derived from an EMBL/GenBank/DDBJ whole genome shotgun (WGS) entry which is preliminary data.</text>
</comment>
<dbReference type="RefSeq" id="WP_103948997.1">
    <property type="nucleotide sequence ID" value="NZ_JAENMQ010000001.1"/>
</dbReference>
<keyword evidence="4" id="KW-1185">Reference proteome</keyword>
<keyword evidence="1" id="KW-0732">Signal</keyword>
<dbReference type="Pfam" id="PF12883">
    <property type="entry name" value="DUF3828"/>
    <property type="match status" value="1"/>
</dbReference>
<sequence>MKKLLLLIFIAASAIAQDSDPEKQAVAFNKWYVKQINEDKFPITDSHEIDKYVTASTMKKLRRTQEADYSDDPFYDADIFTKSQYIGDDWADFVTVVAGDTDPVCVNVYIEFGKKKKHTVIDCMVKEDGFWKVQSVAARDFN</sequence>
<proteinExistence type="predicted"/>
<feature type="signal peptide" evidence="1">
    <location>
        <begin position="1"/>
        <end position="16"/>
    </location>
</feature>
<name>A0ABX5A690_9ENTR</name>
<evidence type="ECO:0000313" key="4">
    <source>
        <dbReference type="Proteomes" id="UP000237025"/>
    </source>
</evidence>
<dbReference type="Gene3D" id="3.10.450.50">
    <property type="match status" value="1"/>
</dbReference>
<evidence type="ECO:0000259" key="2">
    <source>
        <dbReference type="Pfam" id="PF12883"/>
    </source>
</evidence>